<dbReference type="Proteomes" id="UP000307217">
    <property type="component" value="Unassembled WGS sequence"/>
</dbReference>
<keyword evidence="4 8" id="KW-0812">Transmembrane</keyword>
<dbReference type="InterPro" id="IPR037066">
    <property type="entry name" value="Plug_dom_sf"/>
</dbReference>
<dbReference type="SUPFAM" id="SSF56935">
    <property type="entry name" value="Porins"/>
    <property type="match status" value="1"/>
</dbReference>
<organism evidence="10 11">
    <name type="scientific">Pseudoalteromonas aurantia</name>
    <dbReference type="NCBI Taxonomy" id="43654"/>
    <lineage>
        <taxon>Bacteria</taxon>
        <taxon>Pseudomonadati</taxon>
        <taxon>Pseudomonadota</taxon>
        <taxon>Gammaproteobacteria</taxon>
        <taxon>Alteromonadales</taxon>
        <taxon>Pseudoalteromonadaceae</taxon>
        <taxon>Pseudoalteromonas</taxon>
    </lineage>
</organism>
<evidence type="ECO:0000256" key="3">
    <source>
        <dbReference type="ARBA" id="ARBA00022452"/>
    </source>
</evidence>
<reference evidence="11" key="2">
    <citation type="submission" date="2019-06" db="EMBL/GenBank/DDBJ databases">
        <title>Co-occurence of chitin degradation, pigmentation and bioactivity in marine Pseudoalteromonas.</title>
        <authorList>
            <person name="Sonnenschein E.C."/>
            <person name="Bech P.K."/>
        </authorList>
    </citation>
    <scope>NUCLEOTIDE SEQUENCE [LARGE SCALE GENOMIC DNA]</scope>
    <source>
        <strain evidence="11">S3790</strain>
    </source>
</reference>
<keyword evidence="2 8" id="KW-0813">Transport</keyword>
<evidence type="ECO:0000256" key="1">
    <source>
        <dbReference type="ARBA" id="ARBA00004571"/>
    </source>
</evidence>
<dbReference type="PROSITE" id="PS52016">
    <property type="entry name" value="TONB_DEPENDENT_REC_3"/>
    <property type="match status" value="1"/>
</dbReference>
<dbReference type="InterPro" id="IPR012910">
    <property type="entry name" value="Plug_dom"/>
</dbReference>
<comment type="subcellular location">
    <subcellularLocation>
        <location evidence="1 8">Cell outer membrane</location>
        <topology evidence="1 8">Multi-pass membrane protein</topology>
    </subcellularLocation>
</comment>
<reference evidence="10 11" key="1">
    <citation type="submission" date="2018-01" db="EMBL/GenBank/DDBJ databases">
        <authorList>
            <person name="Paulsen S."/>
            <person name="Gram L.K."/>
        </authorList>
    </citation>
    <scope>NUCLEOTIDE SEQUENCE [LARGE SCALE GENOMIC DNA]</scope>
    <source>
        <strain evidence="10 11">S3790</strain>
    </source>
</reference>
<keyword evidence="7 8" id="KW-0998">Cell outer membrane</keyword>
<dbReference type="InterPro" id="IPR039426">
    <property type="entry name" value="TonB-dep_rcpt-like"/>
</dbReference>
<name>A0A5S3V8W1_9GAMM</name>
<accession>A0A5S3V8W1</accession>
<evidence type="ECO:0000256" key="7">
    <source>
        <dbReference type="ARBA" id="ARBA00023237"/>
    </source>
</evidence>
<dbReference type="Gene3D" id="2.40.170.20">
    <property type="entry name" value="TonB-dependent receptor, beta-barrel domain"/>
    <property type="match status" value="1"/>
</dbReference>
<evidence type="ECO:0000259" key="9">
    <source>
        <dbReference type="Pfam" id="PF07715"/>
    </source>
</evidence>
<protein>
    <recommendedName>
        <fullName evidence="9">TonB-dependent receptor plug domain-containing protein</fullName>
    </recommendedName>
</protein>
<dbReference type="GO" id="GO:0015344">
    <property type="term" value="F:siderophore uptake transmembrane transporter activity"/>
    <property type="evidence" value="ECO:0007669"/>
    <property type="project" value="TreeGrafter"/>
</dbReference>
<evidence type="ECO:0000256" key="4">
    <source>
        <dbReference type="ARBA" id="ARBA00022692"/>
    </source>
</evidence>
<comment type="caution">
    <text evidence="10">The sequence shown here is derived from an EMBL/GenBank/DDBJ whole genome shotgun (WGS) entry which is preliminary data.</text>
</comment>
<sequence length="626" mass="70858">MKTMYSILLCTLSWLSNANEREFEIMEILLPKQPLAIAGAGQAVSDIDDQLNYSLNRTIADQLATLVGVNLSGQGGQFQSYSIRGFSRGRIRTEIDGIPIITDRRAGNSASFIAPELFSLGHVIKGPSSTLYGSQALGGVVSLSTEAPDQTQLTLSGKTAGEGMSFAVNHQLHDFTSAFAYQHANNDKAVDGTSLNSHFERASGLLRYKNVHNGVTTTVSWLPSYGKNIGKSNRKFPIKQVSSYPKERHSLAQLQMNAGEQWSAKLFHHYQNWDSKTLRLERYDGLTQYQGHTLGGQWLQQVMIDDFKTHWGVDWLSRKGVKITSDYRLFNADLTAQSERMNNEMAGKEDNLGLYGKSAWQWRDTTFDLGVRYDWIKQHNQLAYSTIDRKLNASFAILQPVSEQLSIGLDIATGFRYPTLTERFFLGKTPRGLIAGKHELKPESSIGSQLAVTWFPHEQVRVYGAVYDYQLDNYIEGYEPSDEQISYKNLDKAALYGFETELQWYQNSMIEHTLSYQQQSGNDNSGQRLAGLHPRKLAWNMLLTLQDWTVVNAIRYYLPAKKVGDSELARDRFMVWDISFEHQINTTQSVSLSAHNITNKAYYASLDDDAPFQPKRHVKLSTRWQF</sequence>
<keyword evidence="3 8" id="KW-1134">Transmembrane beta strand</keyword>
<evidence type="ECO:0000256" key="5">
    <source>
        <dbReference type="ARBA" id="ARBA00022729"/>
    </source>
</evidence>
<evidence type="ECO:0000313" key="10">
    <source>
        <dbReference type="EMBL" id="TMO67806.1"/>
    </source>
</evidence>
<keyword evidence="5" id="KW-0732">Signal</keyword>
<dbReference type="RefSeq" id="WP_138592093.1">
    <property type="nucleotide sequence ID" value="NZ_PNBX01000048.1"/>
</dbReference>
<dbReference type="PANTHER" id="PTHR30069">
    <property type="entry name" value="TONB-DEPENDENT OUTER MEMBRANE RECEPTOR"/>
    <property type="match status" value="1"/>
</dbReference>
<comment type="similarity">
    <text evidence="8">Belongs to the TonB-dependent receptor family.</text>
</comment>
<dbReference type="AlphaFoldDB" id="A0A5S3V8W1"/>
<dbReference type="InterPro" id="IPR036942">
    <property type="entry name" value="Beta-barrel_TonB_sf"/>
</dbReference>
<evidence type="ECO:0000313" key="11">
    <source>
        <dbReference type="Proteomes" id="UP000307217"/>
    </source>
</evidence>
<dbReference type="PANTHER" id="PTHR30069:SF29">
    <property type="entry name" value="HEMOGLOBIN AND HEMOGLOBIN-HAPTOGLOBIN-BINDING PROTEIN 1-RELATED"/>
    <property type="match status" value="1"/>
</dbReference>
<evidence type="ECO:0000256" key="8">
    <source>
        <dbReference type="PROSITE-ProRule" id="PRU01360"/>
    </source>
</evidence>
<evidence type="ECO:0000256" key="2">
    <source>
        <dbReference type="ARBA" id="ARBA00022448"/>
    </source>
</evidence>
<evidence type="ECO:0000256" key="6">
    <source>
        <dbReference type="ARBA" id="ARBA00023136"/>
    </source>
</evidence>
<dbReference type="OrthoDB" id="9764669at2"/>
<dbReference type="GO" id="GO:0009279">
    <property type="term" value="C:cell outer membrane"/>
    <property type="evidence" value="ECO:0007669"/>
    <property type="project" value="UniProtKB-SubCell"/>
</dbReference>
<dbReference type="EMBL" id="PNBX01000048">
    <property type="protein sequence ID" value="TMO67806.1"/>
    <property type="molecule type" value="Genomic_DNA"/>
</dbReference>
<gene>
    <name evidence="10" type="ORF">CWC19_11985</name>
</gene>
<proteinExistence type="inferred from homology"/>
<keyword evidence="6 8" id="KW-0472">Membrane</keyword>
<dbReference type="GO" id="GO:0044718">
    <property type="term" value="P:siderophore transmembrane transport"/>
    <property type="evidence" value="ECO:0007669"/>
    <property type="project" value="TreeGrafter"/>
</dbReference>
<dbReference type="Pfam" id="PF07715">
    <property type="entry name" value="Plug"/>
    <property type="match status" value="1"/>
</dbReference>
<dbReference type="Gene3D" id="2.170.130.10">
    <property type="entry name" value="TonB-dependent receptor, plug domain"/>
    <property type="match status" value="1"/>
</dbReference>
<feature type="domain" description="TonB-dependent receptor plug" evidence="9">
    <location>
        <begin position="50"/>
        <end position="140"/>
    </location>
</feature>